<dbReference type="AlphaFoldDB" id="A0A6C0HNW7"/>
<protein>
    <submittedName>
        <fullName evidence="1">Uncharacterized protein</fullName>
    </submittedName>
</protein>
<organism evidence="1">
    <name type="scientific">viral metagenome</name>
    <dbReference type="NCBI Taxonomy" id="1070528"/>
    <lineage>
        <taxon>unclassified sequences</taxon>
        <taxon>metagenomes</taxon>
        <taxon>organismal metagenomes</taxon>
    </lineage>
</organism>
<evidence type="ECO:0000313" key="1">
    <source>
        <dbReference type="EMBL" id="QHT82084.1"/>
    </source>
</evidence>
<dbReference type="EMBL" id="MN739995">
    <property type="protein sequence ID" value="QHT82084.1"/>
    <property type="molecule type" value="Genomic_DNA"/>
</dbReference>
<name>A0A6C0HNW7_9ZZZZ</name>
<proteinExistence type="predicted"/>
<accession>A0A6C0HNW7</accession>
<reference evidence="1" key="1">
    <citation type="journal article" date="2020" name="Nature">
        <title>Giant virus diversity and host interactions through global metagenomics.</title>
        <authorList>
            <person name="Schulz F."/>
            <person name="Roux S."/>
            <person name="Paez-Espino D."/>
            <person name="Jungbluth S."/>
            <person name="Walsh D.A."/>
            <person name="Denef V.J."/>
            <person name="McMahon K.D."/>
            <person name="Konstantinidis K.T."/>
            <person name="Eloe-Fadrosh E.A."/>
            <person name="Kyrpides N.C."/>
            <person name="Woyke T."/>
        </authorList>
    </citation>
    <scope>NUCLEOTIDE SEQUENCE</scope>
    <source>
        <strain evidence="1">GVMAG-M-3300023184-160</strain>
    </source>
</reference>
<sequence>MDKYSKSTWFAMLQEAKKQNSLAAKHLPPIE</sequence>